<feature type="region of interest" description="Disordered" evidence="5">
    <location>
        <begin position="144"/>
        <end position="184"/>
    </location>
</feature>
<keyword evidence="3" id="KW-0677">Repeat</keyword>
<evidence type="ECO:0000256" key="3">
    <source>
        <dbReference type="ARBA" id="ARBA00022737"/>
    </source>
</evidence>
<feature type="compositionally biased region" description="Polar residues" evidence="5">
    <location>
        <begin position="160"/>
        <end position="184"/>
    </location>
</feature>
<dbReference type="EMBL" id="LNIX01000042">
    <property type="protein sequence ID" value="OXA38888.1"/>
    <property type="molecule type" value="Genomic_DNA"/>
</dbReference>
<dbReference type="GO" id="GO:0005739">
    <property type="term" value="C:mitochondrion"/>
    <property type="evidence" value="ECO:0007669"/>
    <property type="project" value="TreeGrafter"/>
</dbReference>
<keyword evidence="2" id="KW-0963">Cytoplasm</keyword>
<dbReference type="GO" id="GO:0031072">
    <property type="term" value="F:heat shock protein binding"/>
    <property type="evidence" value="ECO:0007669"/>
    <property type="project" value="TreeGrafter"/>
</dbReference>
<dbReference type="Proteomes" id="UP000198287">
    <property type="component" value="Unassembled WGS sequence"/>
</dbReference>
<reference evidence="6 7" key="1">
    <citation type="submission" date="2015-12" db="EMBL/GenBank/DDBJ databases">
        <title>The genome of Folsomia candida.</title>
        <authorList>
            <person name="Faddeeva A."/>
            <person name="Derks M.F."/>
            <person name="Anvar Y."/>
            <person name="Smit S."/>
            <person name="Van Straalen N."/>
            <person name="Roelofs D."/>
        </authorList>
    </citation>
    <scope>NUCLEOTIDE SEQUENCE [LARGE SCALE GENOMIC DNA]</scope>
    <source>
        <strain evidence="6 7">VU population</strain>
        <tissue evidence="6">Whole body</tissue>
    </source>
</reference>
<comment type="caution">
    <text evidence="6">The sequence shown here is derived from an EMBL/GenBank/DDBJ whole genome shotgun (WGS) entry which is preliminary data.</text>
</comment>
<gene>
    <name evidence="6" type="ORF">Fcan01_26263</name>
</gene>
<evidence type="ECO:0000256" key="4">
    <source>
        <dbReference type="ARBA" id="ARBA00022803"/>
    </source>
</evidence>
<comment type="subcellular location">
    <subcellularLocation>
        <location evidence="1">Cytoplasm</location>
    </subcellularLocation>
</comment>
<protein>
    <submittedName>
        <fullName evidence="6">Sperm-associated antigen 1</fullName>
    </submittedName>
</protein>
<evidence type="ECO:0000256" key="5">
    <source>
        <dbReference type="SAM" id="MobiDB-lite"/>
    </source>
</evidence>
<evidence type="ECO:0000256" key="2">
    <source>
        <dbReference type="ARBA" id="ARBA00022490"/>
    </source>
</evidence>
<accession>A0A226D242</accession>
<evidence type="ECO:0000256" key="1">
    <source>
        <dbReference type="ARBA" id="ARBA00004496"/>
    </source>
</evidence>
<dbReference type="STRING" id="158441.A0A226D242"/>
<sequence>MLEKVDPNGSECNNEDTRVPKKISLRKKFDIPLEHLDFAYVQKCTDVRELEKILKILRSGEEGYFPQLISCVEERIKTLDPGNHLLRVDIPVLYPADLDKEEREHILSDISEWVHTMSTASKSARNPVPKSIFQDEGLGSYFGQGDGQTIPIRGQDRQEASANKISHESNTSSAETTKSQCQRNSQRIKSWEYEKWDKFDVDEELARMEVTDMQVAEWEKVSKPKIQLQQKNVEKLMRNETDKVQTAAKFDTNVTANIIAHSSSSSRSPWEVGRPSFVEELSGGPESSPVPIQPTTTTTKPSLSATQPKQQQQHRRVRIQIEDVNIPF</sequence>
<dbReference type="OMA" id="CNDAREV"/>
<organism evidence="6 7">
    <name type="scientific">Folsomia candida</name>
    <name type="common">Springtail</name>
    <dbReference type="NCBI Taxonomy" id="158441"/>
    <lineage>
        <taxon>Eukaryota</taxon>
        <taxon>Metazoa</taxon>
        <taxon>Ecdysozoa</taxon>
        <taxon>Arthropoda</taxon>
        <taxon>Hexapoda</taxon>
        <taxon>Collembola</taxon>
        <taxon>Entomobryomorpha</taxon>
        <taxon>Isotomoidea</taxon>
        <taxon>Isotomidae</taxon>
        <taxon>Proisotominae</taxon>
        <taxon>Folsomia</taxon>
    </lineage>
</organism>
<dbReference type="PANTHER" id="PTHR45984:SF1">
    <property type="entry name" value="SPAG1 AXONEMAL DYNEIN ASSEMBLY FACTOR"/>
    <property type="match status" value="1"/>
</dbReference>
<dbReference type="OrthoDB" id="2942533at2759"/>
<keyword evidence="7" id="KW-1185">Reference proteome</keyword>
<dbReference type="GO" id="GO:0006626">
    <property type="term" value="P:protein targeting to mitochondrion"/>
    <property type="evidence" value="ECO:0007669"/>
    <property type="project" value="TreeGrafter"/>
</dbReference>
<evidence type="ECO:0000313" key="6">
    <source>
        <dbReference type="EMBL" id="OXA38888.1"/>
    </source>
</evidence>
<keyword evidence="4" id="KW-0802">TPR repeat</keyword>
<name>A0A226D242_FOLCA</name>
<dbReference type="GO" id="GO:0005829">
    <property type="term" value="C:cytosol"/>
    <property type="evidence" value="ECO:0007669"/>
    <property type="project" value="TreeGrafter"/>
</dbReference>
<dbReference type="PANTHER" id="PTHR45984">
    <property type="entry name" value="RNA (RNA) POLYMERASE II ASSOCIATED PROTEIN HOMOLOG"/>
    <property type="match status" value="1"/>
</dbReference>
<proteinExistence type="predicted"/>
<evidence type="ECO:0000313" key="7">
    <source>
        <dbReference type="Proteomes" id="UP000198287"/>
    </source>
</evidence>
<feature type="compositionally biased region" description="Low complexity" evidence="5">
    <location>
        <begin position="287"/>
        <end position="306"/>
    </location>
</feature>
<feature type="region of interest" description="Disordered" evidence="5">
    <location>
        <begin position="264"/>
        <end position="319"/>
    </location>
</feature>
<dbReference type="AlphaFoldDB" id="A0A226D242"/>
<dbReference type="InterPro" id="IPR051982">
    <property type="entry name" value="CiliaryAsmbly_MitoImport"/>
</dbReference>